<proteinExistence type="predicted"/>
<dbReference type="AlphaFoldDB" id="A0A9W9FMN5"/>
<reference evidence="2" key="2">
    <citation type="journal article" date="2023" name="IMA Fungus">
        <title>Comparative genomic study of the Penicillium genus elucidates a diverse pangenome and 15 lateral gene transfer events.</title>
        <authorList>
            <person name="Petersen C."/>
            <person name="Sorensen T."/>
            <person name="Nielsen M.R."/>
            <person name="Sondergaard T.E."/>
            <person name="Sorensen J.L."/>
            <person name="Fitzpatrick D.A."/>
            <person name="Frisvad J.C."/>
            <person name="Nielsen K.L."/>
        </authorList>
    </citation>
    <scope>NUCLEOTIDE SEQUENCE</scope>
    <source>
        <strain evidence="2">IBT 30761</strain>
    </source>
</reference>
<dbReference type="OrthoDB" id="2279190at2759"/>
<evidence type="ECO:0000313" key="3">
    <source>
        <dbReference type="Proteomes" id="UP001149074"/>
    </source>
</evidence>
<feature type="region of interest" description="Disordered" evidence="1">
    <location>
        <begin position="46"/>
        <end position="77"/>
    </location>
</feature>
<evidence type="ECO:0000313" key="2">
    <source>
        <dbReference type="EMBL" id="KAJ5103013.1"/>
    </source>
</evidence>
<feature type="compositionally biased region" description="Polar residues" evidence="1">
    <location>
        <begin position="60"/>
        <end position="69"/>
    </location>
</feature>
<gene>
    <name evidence="2" type="ORF">N7532_003542</name>
</gene>
<dbReference type="GeneID" id="81355015"/>
<dbReference type="Proteomes" id="UP001149074">
    <property type="component" value="Unassembled WGS sequence"/>
</dbReference>
<sequence>MSDPTPALRYIQTHLTFSAILFLLYIQQHLFQNIIQANSNLAAPSNAPVAFGKGNRKGRQNSQDSSSSADPIDRLVDPQTLASGEGELIGPSAARILDRKKREEDEEKDKDSLNIKIHLDLHAKVRLDLEADVYGDVVIGLL</sequence>
<dbReference type="EMBL" id="JAPQKI010000004">
    <property type="protein sequence ID" value="KAJ5103013.1"/>
    <property type="molecule type" value="Genomic_DNA"/>
</dbReference>
<protein>
    <submittedName>
        <fullName evidence="2">Uncharacterized protein</fullName>
    </submittedName>
</protein>
<accession>A0A9W9FMN5</accession>
<keyword evidence="3" id="KW-1185">Reference proteome</keyword>
<reference evidence="2" key="1">
    <citation type="submission" date="2022-11" db="EMBL/GenBank/DDBJ databases">
        <authorList>
            <person name="Petersen C."/>
        </authorList>
    </citation>
    <scope>NUCLEOTIDE SEQUENCE</scope>
    <source>
        <strain evidence="2">IBT 30761</strain>
    </source>
</reference>
<name>A0A9W9FMN5_9EURO</name>
<dbReference type="RefSeq" id="XP_056476393.1">
    <property type="nucleotide sequence ID" value="XM_056616036.1"/>
</dbReference>
<organism evidence="2 3">
    <name type="scientific">Penicillium argentinense</name>
    <dbReference type="NCBI Taxonomy" id="1131581"/>
    <lineage>
        <taxon>Eukaryota</taxon>
        <taxon>Fungi</taxon>
        <taxon>Dikarya</taxon>
        <taxon>Ascomycota</taxon>
        <taxon>Pezizomycotina</taxon>
        <taxon>Eurotiomycetes</taxon>
        <taxon>Eurotiomycetidae</taxon>
        <taxon>Eurotiales</taxon>
        <taxon>Aspergillaceae</taxon>
        <taxon>Penicillium</taxon>
    </lineage>
</organism>
<evidence type="ECO:0000256" key="1">
    <source>
        <dbReference type="SAM" id="MobiDB-lite"/>
    </source>
</evidence>
<comment type="caution">
    <text evidence="2">The sequence shown here is derived from an EMBL/GenBank/DDBJ whole genome shotgun (WGS) entry which is preliminary data.</text>
</comment>